<keyword evidence="3 6" id="KW-0805">Transcription regulation</keyword>
<keyword evidence="10" id="KW-1185">Reference proteome</keyword>
<dbReference type="GO" id="GO:0005634">
    <property type="term" value="C:nucleus"/>
    <property type="evidence" value="ECO:0007669"/>
    <property type="project" value="UniProtKB-SubCell"/>
</dbReference>
<dbReference type="InterPro" id="IPR024943">
    <property type="entry name" value="Enhancer_polycomb"/>
</dbReference>
<evidence type="ECO:0000313" key="10">
    <source>
        <dbReference type="Proteomes" id="UP000249390"/>
    </source>
</evidence>
<dbReference type="EMBL" id="NQVE01000030">
    <property type="protein sequence ID" value="RAL52943.1"/>
    <property type="molecule type" value="Genomic_DNA"/>
</dbReference>
<evidence type="ECO:0000256" key="5">
    <source>
        <dbReference type="ARBA" id="ARBA00023242"/>
    </source>
</evidence>
<keyword evidence="5 6" id="KW-0539">Nucleus</keyword>
<evidence type="ECO:0000313" key="9">
    <source>
        <dbReference type="EMBL" id="RAL52943.1"/>
    </source>
</evidence>
<feature type="compositionally biased region" description="Polar residues" evidence="7">
    <location>
        <begin position="310"/>
        <end position="320"/>
    </location>
</feature>
<dbReference type="CDD" id="cd20404">
    <property type="entry name" value="Tudor_Agenet_AtEML-like"/>
    <property type="match status" value="1"/>
</dbReference>
<proteinExistence type="inferred from homology"/>
<feature type="compositionally biased region" description="Basic and acidic residues" evidence="7">
    <location>
        <begin position="492"/>
        <end position="501"/>
    </location>
</feature>
<feature type="compositionally biased region" description="Basic and acidic residues" evidence="7">
    <location>
        <begin position="154"/>
        <end position="166"/>
    </location>
</feature>
<feature type="region of interest" description="Disordered" evidence="7">
    <location>
        <begin position="197"/>
        <end position="221"/>
    </location>
</feature>
<feature type="region of interest" description="Disordered" evidence="7">
    <location>
        <begin position="478"/>
        <end position="501"/>
    </location>
</feature>
<name>A0A328E8U2_9ASTE</name>
<evidence type="ECO:0000256" key="2">
    <source>
        <dbReference type="ARBA" id="ARBA00008035"/>
    </source>
</evidence>
<comment type="subcellular location">
    <subcellularLocation>
        <location evidence="1 6">Nucleus</location>
    </subcellularLocation>
</comment>
<feature type="region of interest" description="Disordered" evidence="7">
    <location>
        <begin position="581"/>
        <end position="611"/>
    </location>
</feature>
<feature type="compositionally biased region" description="Low complexity" evidence="7">
    <location>
        <begin position="640"/>
        <end position="651"/>
    </location>
</feature>
<feature type="domain" description="Enhancer of polycomb-like N-terminal" evidence="8">
    <location>
        <begin position="1387"/>
        <end position="1477"/>
    </location>
</feature>
<dbReference type="Proteomes" id="UP000249390">
    <property type="component" value="Unassembled WGS sequence"/>
</dbReference>
<feature type="region of interest" description="Disordered" evidence="7">
    <location>
        <begin position="297"/>
        <end position="320"/>
    </location>
</feature>
<dbReference type="GO" id="GO:0006357">
    <property type="term" value="P:regulation of transcription by RNA polymerase II"/>
    <property type="evidence" value="ECO:0007669"/>
    <property type="project" value="InterPro"/>
</dbReference>
<sequence>MSAEKLGGLVNLKKKRSLDLQTLYQTEAGNRGKSDSKGKHKEGEERNGVRRKRKRKGTKDVCSARLDRVDKSSSRVDVEEASGVEAQQSNAGSGDRWNGLPYCLLSENGDPVRVPKRPRNVFFHKNSKNQTASLSLRLQGSADCIRNLHDEADTSEDVHLEKKGSRSEASGVDRLSKSGKASLGVGNVVCNKPKQKVGVNESRGRKNARLPKKPGLPVNESIADDDMDKFCKHFAGNAASEKFKPKVGVNKPKRHKNAHMPKKSSLSVNEPSADEAMAKLGKHFVGIAVGEKLKPKVGADESKKRKNARLQKTPSLSGNETSAADQIINIGKVSAGGAVNGKYKRTVAVNVFKGNKNIKVTSAQHTMTEDEHCIIKNADASSKKRRRVHRKEKNLQSRALDSVKDVESPVANTTHCCDDFQDDDDEENLEQNAARMLSSRFDPRCTGFSSRRKSSALSFANQVSSLISSNDLTSQNANSLASSEAAAGVPPMEKDHKEKSVPRKRRHFYEVHLKDLDAYEVLNKRIQVFFPLDETWCCGLLKDYDPEKRLHQVKYDGRDEVWINLEGERFKLLLFPSEVPGKDKSRRSAKGSRTVCEDKTDLDVDGDSHSGSYLESEPIISWLSHRFKSSSRPLKKQKISEQSSSILSLPSHDQHDDTKDILGSLDIETDAGTAGKSSSGSGSVSENKITIVYMRRRFRKKVEGQSYTEDGTTCEKMALAASSVNKLTLKSEVNTFPGSQNDAMLWSIDDEGLLSLCLPFIESRHFTYDIHLPALSCIQHDAEYIWLSRIVLLLQHGAIVTKWPEVILEILFVDNTVGLRFLLFECCLKDAMVLAFIVMSLFSKPDEHLDFEDTRLPVTSVQFKLSRVQDMNKQKAFVFYGFSKLESSKWIYLDSKLRHHSFLAKDLPLSECTYDNIKSLEHPSNQFSAHNHQSSQKKPVLCSLAMGIAKESHIIRNSHPPSSDSKFGQVIPLSSPYSAAPAQFLSLHLQLLMERNLACHETTGQHVIHDTSQGKFYGNVPEAIFKNNMEPLVPLATSTDFEGLENNAPINIEVLEKDASTDIERLEKNAPTDIEGPEKIALTDIESLEKNAPTEFVGLEKSASTHIKGLVNNASAYIEGSEKNASNLVLSQLQFCTGDEQSYPVAASPQPALDHANNAIPSLDQVDLPFNGREHFSVIPQSPNQNGPSASCNLIHQNQNISLSSPVGELSPVWLDVKMSFMHNGFVNGPKKPRTQVHYTLPSGSNDFGSRHKNQGQKNLHCKRIRRASEKKIFDGGRSSQRNIEFLACNANVLVTVGDKGWRENDARVVLEVADHNEWRLSIKFSGSTKYSCTVRNILQPGSTNRFTHAMMWKGGKDWVLEFPDRSQWMLFKEMHEECHNRNIRAALVKNIPIPGVRLIEEMEDDTACIPFARSCPDYFHQVENDVDMAMNSSRILYDMDSEDECWLSSNQIFSHSGGYNEISDELFEKTMNMFEKVSYAEQRENFTSDELEELMAGIGFMEVVKSVYEHWKLKRKKNGMPLLRQFQRPLWDMYQQQVKDWEQEVSKAVAANHGKTPLIEKPPMFAFCLKPRGLENPNRGSKQRSQKRISIAGHNHTSFRDQDGIHAFGRRMNGYALGDEMIVCTGNNHELLDIASSPTCHASRSAFSPRDASGDFSLNNEGYEWNHHPKLQRNKSKRIGTILPPGSPHLVSSHDRRITKRNGFHPSDWSSPKLDQHFDMPNVQELRLRDASSAAKHACTVAKQKREKAKRLMYTADMAIQKAVVALMNVDAMKASATDQNHRQ</sequence>
<feature type="compositionally biased region" description="Basic and acidic residues" evidence="7">
    <location>
        <begin position="595"/>
        <end position="608"/>
    </location>
</feature>
<comment type="caution">
    <text evidence="9">The sequence shown here is derived from an EMBL/GenBank/DDBJ whole genome shotgun (WGS) entry which is preliminary data.</text>
</comment>
<reference evidence="9 10" key="1">
    <citation type="submission" date="2018-06" db="EMBL/GenBank/DDBJ databases">
        <title>The Genome of Cuscuta australis (Dodder) Provides Insight into the Evolution of Plant Parasitism.</title>
        <authorList>
            <person name="Liu H."/>
        </authorList>
    </citation>
    <scope>NUCLEOTIDE SEQUENCE [LARGE SCALE GENOMIC DNA]</scope>
    <source>
        <strain evidence="10">cv. Yunnan</strain>
        <tissue evidence="9">Vines</tissue>
    </source>
</reference>
<feature type="region of interest" description="Disordered" evidence="7">
    <location>
        <begin position="23"/>
        <end position="97"/>
    </location>
</feature>
<dbReference type="GO" id="GO:0035267">
    <property type="term" value="C:NuA4 histone acetyltransferase complex"/>
    <property type="evidence" value="ECO:0007669"/>
    <property type="project" value="InterPro"/>
</dbReference>
<feature type="region of interest" description="Disordered" evidence="7">
    <location>
        <begin position="154"/>
        <end position="178"/>
    </location>
</feature>
<dbReference type="Pfam" id="PF10513">
    <property type="entry name" value="EPL1"/>
    <property type="match status" value="1"/>
</dbReference>
<feature type="compositionally biased region" description="Low complexity" evidence="7">
    <location>
        <begin position="478"/>
        <end position="487"/>
    </location>
</feature>
<feature type="compositionally biased region" description="Basic residues" evidence="7">
    <location>
        <begin position="251"/>
        <end position="262"/>
    </location>
</feature>
<evidence type="ECO:0000256" key="1">
    <source>
        <dbReference type="ARBA" id="ARBA00004123"/>
    </source>
</evidence>
<comment type="similarity">
    <text evidence="2 6">Belongs to the enhancer of polycomb family.</text>
</comment>
<feature type="region of interest" description="Disordered" evidence="7">
    <location>
        <begin position="633"/>
        <end position="659"/>
    </location>
</feature>
<evidence type="ECO:0000256" key="3">
    <source>
        <dbReference type="ARBA" id="ARBA00023015"/>
    </source>
</evidence>
<feature type="compositionally biased region" description="Basic and acidic residues" evidence="7">
    <location>
        <begin position="30"/>
        <end position="48"/>
    </location>
</feature>
<evidence type="ECO:0000256" key="4">
    <source>
        <dbReference type="ARBA" id="ARBA00023163"/>
    </source>
</evidence>
<organism evidence="9 10">
    <name type="scientific">Cuscuta australis</name>
    <dbReference type="NCBI Taxonomy" id="267555"/>
    <lineage>
        <taxon>Eukaryota</taxon>
        <taxon>Viridiplantae</taxon>
        <taxon>Streptophyta</taxon>
        <taxon>Embryophyta</taxon>
        <taxon>Tracheophyta</taxon>
        <taxon>Spermatophyta</taxon>
        <taxon>Magnoliopsida</taxon>
        <taxon>eudicotyledons</taxon>
        <taxon>Gunneridae</taxon>
        <taxon>Pentapetalae</taxon>
        <taxon>asterids</taxon>
        <taxon>lamiids</taxon>
        <taxon>Solanales</taxon>
        <taxon>Convolvulaceae</taxon>
        <taxon>Cuscuteae</taxon>
        <taxon>Cuscuta</taxon>
        <taxon>Cuscuta subgen. Grammica</taxon>
        <taxon>Cuscuta sect. Cleistogrammica</taxon>
    </lineage>
</organism>
<keyword evidence="4 6" id="KW-0804">Transcription</keyword>
<dbReference type="InterPro" id="IPR019542">
    <property type="entry name" value="Enhancer_polycomb-like_N"/>
</dbReference>
<dbReference type="PANTHER" id="PTHR14898">
    <property type="entry name" value="ENHANCER OF POLYCOMB"/>
    <property type="match status" value="1"/>
</dbReference>
<evidence type="ECO:0000259" key="8">
    <source>
        <dbReference type="Pfam" id="PF10513"/>
    </source>
</evidence>
<evidence type="ECO:0000256" key="7">
    <source>
        <dbReference type="SAM" id="MobiDB-lite"/>
    </source>
</evidence>
<gene>
    <name evidence="9" type="ORF">DM860_007711</name>
</gene>
<feature type="region of interest" description="Disordered" evidence="7">
    <location>
        <begin position="1575"/>
        <end position="1599"/>
    </location>
</feature>
<feature type="region of interest" description="Disordered" evidence="7">
    <location>
        <begin position="380"/>
        <end position="407"/>
    </location>
</feature>
<accession>A0A328E8U2</accession>
<feature type="region of interest" description="Disordered" evidence="7">
    <location>
        <begin position="248"/>
        <end position="270"/>
    </location>
</feature>
<feature type="compositionally biased region" description="Basic and acidic residues" evidence="7">
    <location>
        <begin position="65"/>
        <end position="78"/>
    </location>
</feature>
<protein>
    <recommendedName>
        <fullName evidence="6">Enhancer of polycomb-like protein</fullName>
    </recommendedName>
</protein>
<feature type="compositionally biased region" description="Basic residues" evidence="7">
    <location>
        <begin position="383"/>
        <end position="392"/>
    </location>
</feature>
<evidence type="ECO:0000256" key="6">
    <source>
        <dbReference type="RuleBase" id="RU361124"/>
    </source>
</evidence>